<dbReference type="InterPro" id="IPR032466">
    <property type="entry name" value="Metal_Hydrolase"/>
</dbReference>
<keyword evidence="4" id="KW-1185">Reference proteome</keyword>
<name>A0ABT5TZ02_9MICO</name>
<dbReference type="EMBL" id="JARACI010001066">
    <property type="protein sequence ID" value="MDD9207224.1"/>
    <property type="molecule type" value="Genomic_DNA"/>
</dbReference>
<dbReference type="PANTHER" id="PTHR21240:SF28">
    <property type="entry name" value="ISO-OROTATE DECARBOXYLASE (EUROFUNG)"/>
    <property type="match status" value="1"/>
</dbReference>
<proteinExistence type="predicted"/>
<evidence type="ECO:0000259" key="2">
    <source>
        <dbReference type="Pfam" id="PF04909"/>
    </source>
</evidence>
<reference evidence="3" key="1">
    <citation type="submission" date="2023-02" db="EMBL/GenBank/DDBJ databases">
        <title>Georgenia sp.10Sc9-8, isolated from a soil sample collected from the Taklamakan desert.</title>
        <authorList>
            <person name="Liu S."/>
        </authorList>
    </citation>
    <scope>NUCLEOTIDE SEQUENCE</scope>
    <source>
        <strain evidence="3">10Sc9-8</strain>
    </source>
</reference>
<gene>
    <name evidence="3" type="ORF">PU560_12215</name>
</gene>
<feature type="domain" description="Amidohydrolase-related" evidence="2">
    <location>
        <begin position="8"/>
        <end position="313"/>
    </location>
</feature>
<sequence>MTQEFNVIDCHIHLNRSEQEGWNARAIEDRWDRGGSLPQLERYMREASVSAGWIINAWPTEAMRQALKSRAPKSLDEEAEEVLEGRIREVMRGRCGRKNAWLCDVAGKAPEKYAAFLGGVDPYFGTDWIVDQLVQGAAAGARGVKIISTWGQYYPSDPALQAAFEKIEELGLVILAHAGGMDSHASEVHARDYALPVQWRPVLERHPNLKIVMAHLGFLQPLSGYGSETHQQRIELARDFPNVSYDISCGYEEGFDETLIGMIREIGADRVVWASDWHAHRAVLSLQGLKRSLLTEDEKRAILSENAHRILPF</sequence>
<dbReference type="InterPro" id="IPR032465">
    <property type="entry name" value="ACMSD"/>
</dbReference>
<accession>A0ABT5TZ02</accession>
<dbReference type="Gene3D" id="3.20.20.140">
    <property type="entry name" value="Metal-dependent hydrolases"/>
    <property type="match status" value="1"/>
</dbReference>
<keyword evidence="1" id="KW-0456">Lyase</keyword>
<dbReference type="PANTHER" id="PTHR21240">
    <property type="entry name" value="2-AMINO-3-CARBOXYLMUCONATE-6-SEMIALDEHYDE DECARBOXYLASE"/>
    <property type="match status" value="1"/>
</dbReference>
<comment type="caution">
    <text evidence="3">The sequence shown here is derived from an EMBL/GenBank/DDBJ whole genome shotgun (WGS) entry which is preliminary data.</text>
</comment>
<evidence type="ECO:0000313" key="4">
    <source>
        <dbReference type="Proteomes" id="UP001165561"/>
    </source>
</evidence>
<dbReference type="SUPFAM" id="SSF51556">
    <property type="entry name" value="Metallo-dependent hydrolases"/>
    <property type="match status" value="1"/>
</dbReference>
<organism evidence="3 4">
    <name type="scientific">Georgenia halotolerans</name>
    <dbReference type="NCBI Taxonomy" id="3028317"/>
    <lineage>
        <taxon>Bacteria</taxon>
        <taxon>Bacillati</taxon>
        <taxon>Actinomycetota</taxon>
        <taxon>Actinomycetes</taxon>
        <taxon>Micrococcales</taxon>
        <taxon>Bogoriellaceae</taxon>
        <taxon>Georgenia</taxon>
    </lineage>
</organism>
<protein>
    <submittedName>
        <fullName evidence="3">Amidohydrolase family protein</fullName>
    </submittedName>
</protein>
<dbReference type="InterPro" id="IPR006680">
    <property type="entry name" value="Amidohydro-rel"/>
</dbReference>
<evidence type="ECO:0000256" key="1">
    <source>
        <dbReference type="ARBA" id="ARBA00023239"/>
    </source>
</evidence>
<dbReference type="Pfam" id="PF04909">
    <property type="entry name" value="Amidohydro_2"/>
    <property type="match status" value="1"/>
</dbReference>
<evidence type="ECO:0000313" key="3">
    <source>
        <dbReference type="EMBL" id="MDD9207224.1"/>
    </source>
</evidence>
<dbReference type="Proteomes" id="UP001165561">
    <property type="component" value="Unassembled WGS sequence"/>
</dbReference>